<dbReference type="NCBIfam" id="TIGR03585">
    <property type="entry name" value="PseH"/>
    <property type="match status" value="1"/>
</dbReference>
<dbReference type="PANTHER" id="PTHR43415">
    <property type="entry name" value="SPERMIDINE N(1)-ACETYLTRANSFERASE"/>
    <property type="match status" value="1"/>
</dbReference>
<dbReference type="SUPFAM" id="SSF55729">
    <property type="entry name" value="Acyl-CoA N-acyltransferases (Nat)"/>
    <property type="match status" value="1"/>
</dbReference>
<gene>
    <name evidence="2" type="ORF">GCM10009125_26610</name>
</gene>
<evidence type="ECO:0000259" key="1">
    <source>
        <dbReference type="PROSITE" id="PS51186"/>
    </source>
</evidence>
<dbReference type="PROSITE" id="PS51186">
    <property type="entry name" value="GNAT"/>
    <property type="match status" value="1"/>
</dbReference>
<dbReference type="Pfam" id="PF13302">
    <property type="entry name" value="Acetyltransf_3"/>
    <property type="match status" value="1"/>
</dbReference>
<sequence>MYTGREISPQEHAQWYERVSRDNMRSLLIFECDKEARGFVNIHRVADWGLAEWGFYAAPSAMKGTGRALGVIALDYVFNTLKLHKLCGEVISNNTRSLRLHEFLGFKREGVLREQHFDGERYWDVYRFGLLASEWRSICTGKNL</sequence>
<organism evidence="2 3">
    <name type="scientific">Castellaniella daejeonensis</name>
    <dbReference type="NCBI Taxonomy" id="659013"/>
    <lineage>
        <taxon>Bacteria</taxon>
        <taxon>Pseudomonadati</taxon>
        <taxon>Pseudomonadota</taxon>
        <taxon>Betaproteobacteria</taxon>
        <taxon>Burkholderiales</taxon>
        <taxon>Alcaligenaceae</taxon>
        <taxon>Castellaniella</taxon>
    </lineage>
</organism>
<dbReference type="InterPro" id="IPR020036">
    <property type="entry name" value="PseH"/>
</dbReference>
<accession>A0ABP3DNV5</accession>
<dbReference type="InterPro" id="IPR016181">
    <property type="entry name" value="Acyl_CoA_acyltransferase"/>
</dbReference>
<proteinExistence type="predicted"/>
<comment type="caution">
    <text evidence="2">The sequence shown here is derived from an EMBL/GenBank/DDBJ whole genome shotgun (WGS) entry which is preliminary data.</text>
</comment>
<dbReference type="Proteomes" id="UP001501176">
    <property type="component" value="Unassembled WGS sequence"/>
</dbReference>
<keyword evidence="3" id="KW-1185">Reference proteome</keyword>
<reference evidence="3" key="1">
    <citation type="journal article" date="2019" name="Int. J. Syst. Evol. Microbiol.">
        <title>The Global Catalogue of Microorganisms (GCM) 10K type strain sequencing project: providing services to taxonomists for standard genome sequencing and annotation.</title>
        <authorList>
            <consortium name="The Broad Institute Genomics Platform"/>
            <consortium name="The Broad Institute Genome Sequencing Center for Infectious Disease"/>
            <person name="Wu L."/>
            <person name="Ma J."/>
        </authorList>
    </citation>
    <scope>NUCLEOTIDE SEQUENCE [LARGE SCALE GENOMIC DNA]</scope>
    <source>
        <strain evidence="3">JCM 16240</strain>
    </source>
</reference>
<evidence type="ECO:0000313" key="2">
    <source>
        <dbReference type="EMBL" id="GAA0236387.1"/>
    </source>
</evidence>
<name>A0ABP3DNV5_9BURK</name>
<dbReference type="EMBL" id="BAAAFN010000017">
    <property type="protein sequence ID" value="GAA0236387.1"/>
    <property type="molecule type" value="Genomic_DNA"/>
</dbReference>
<protein>
    <recommendedName>
        <fullName evidence="1">N-acetyltransferase domain-containing protein</fullName>
    </recommendedName>
</protein>
<dbReference type="Gene3D" id="3.40.630.30">
    <property type="match status" value="1"/>
</dbReference>
<feature type="domain" description="N-acetyltransferase" evidence="1">
    <location>
        <begin position="1"/>
        <end position="129"/>
    </location>
</feature>
<evidence type="ECO:0000313" key="3">
    <source>
        <dbReference type="Proteomes" id="UP001501176"/>
    </source>
</evidence>
<dbReference type="InterPro" id="IPR000182">
    <property type="entry name" value="GNAT_dom"/>
</dbReference>
<dbReference type="PANTHER" id="PTHR43415:SF3">
    <property type="entry name" value="GNAT-FAMILY ACETYLTRANSFERASE"/>
    <property type="match status" value="1"/>
</dbReference>